<sequence>MLARSVVGRHMRPERPRTRVIVTASIAMFVVGLAIGAAGGWTVEHHGGARHVLASIGRAAGIAEPATPTAAPIAGAGTSIPATQHATRTSVAANPALYASWAPPADVPSTGVLLEEQIPGTVSHFAARPALVYLPPAALVAHPPALPVVVLLSGQSRDASPDDLELQGHLSTMMDAIASTNRGLAPIVVVPDQLETGTNNPMCVDGPLGNSRTYLTRDVPNWIRAHLAVQTAASAWTIGGFSQGGTCAIQLGAGLPNLFGNIIDVSGELGPTLGTVDTTVQKGFRGDFSAYEAAQPGAEMAAHGRYSGEQTYFTAAQLDTVYGPAMPVVSAMAAKAGMSVTTMEIPHARHDWAMASGAIASGLRWLMPRIGLQPPERARLFRRLQ</sequence>
<protein>
    <recommendedName>
        <fullName evidence="4">Esterase</fullName>
    </recommendedName>
</protein>
<dbReference type="Pfam" id="PF00756">
    <property type="entry name" value="Esterase"/>
    <property type="match status" value="1"/>
</dbReference>
<keyword evidence="1" id="KW-0472">Membrane</keyword>
<dbReference type="Proteomes" id="UP000320216">
    <property type="component" value="Chromosome"/>
</dbReference>
<organism evidence="2 3">
    <name type="scientific">Humibacter ginsenosidimutans</name>
    <dbReference type="NCBI Taxonomy" id="2599293"/>
    <lineage>
        <taxon>Bacteria</taxon>
        <taxon>Bacillati</taxon>
        <taxon>Actinomycetota</taxon>
        <taxon>Actinomycetes</taxon>
        <taxon>Micrococcales</taxon>
        <taxon>Microbacteriaceae</taxon>
        <taxon>Humibacter</taxon>
    </lineage>
</organism>
<evidence type="ECO:0000256" key="1">
    <source>
        <dbReference type="SAM" id="Phobius"/>
    </source>
</evidence>
<dbReference type="KEGG" id="huw:FPZ11_08870"/>
<evidence type="ECO:0008006" key="4">
    <source>
        <dbReference type="Google" id="ProtNLM"/>
    </source>
</evidence>
<dbReference type="PANTHER" id="PTHR48098:SF1">
    <property type="entry name" value="DIACYLGLYCEROL ACYLTRANSFERASE_MYCOLYLTRANSFERASE AG85A"/>
    <property type="match status" value="1"/>
</dbReference>
<gene>
    <name evidence="2" type="ORF">FPZ11_08870</name>
</gene>
<reference evidence="2 3" key="1">
    <citation type="submission" date="2019-07" db="EMBL/GenBank/DDBJ databases">
        <title>Full genome sequence of Humibacter sp. WJ7-1.</title>
        <authorList>
            <person name="Im W.-T."/>
        </authorList>
    </citation>
    <scope>NUCLEOTIDE SEQUENCE [LARGE SCALE GENOMIC DNA]</scope>
    <source>
        <strain evidence="2 3">WJ7-1</strain>
    </source>
</reference>
<evidence type="ECO:0000313" key="2">
    <source>
        <dbReference type="EMBL" id="QDZ14855.1"/>
    </source>
</evidence>
<evidence type="ECO:0000313" key="3">
    <source>
        <dbReference type="Proteomes" id="UP000320216"/>
    </source>
</evidence>
<dbReference type="GO" id="GO:0016747">
    <property type="term" value="F:acyltransferase activity, transferring groups other than amino-acyl groups"/>
    <property type="evidence" value="ECO:0007669"/>
    <property type="project" value="TreeGrafter"/>
</dbReference>
<dbReference type="EMBL" id="CP042305">
    <property type="protein sequence ID" value="QDZ14855.1"/>
    <property type="molecule type" value="Genomic_DNA"/>
</dbReference>
<dbReference type="AlphaFoldDB" id="A0A5B8M4W6"/>
<dbReference type="PANTHER" id="PTHR48098">
    <property type="entry name" value="ENTEROCHELIN ESTERASE-RELATED"/>
    <property type="match status" value="1"/>
</dbReference>
<accession>A0A5B8M4W6</accession>
<keyword evidence="1" id="KW-1133">Transmembrane helix</keyword>
<dbReference type="InterPro" id="IPR050583">
    <property type="entry name" value="Mycobacterial_A85_antigen"/>
</dbReference>
<keyword evidence="1" id="KW-0812">Transmembrane</keyword>
<dbReference type="InterPro" id="IPR029058">
    <property type="entry name" value="AB_hydrolase_fold"/>
</dbReference>
<name>A0A5B8M4W6_9MICO</name>
<dbReference type="OrthoDB" id="3723842at2"/>
<dbReference type="SUPFAM" id="SSF53474">
    <property type="entry name" value="alpha/beta-Hydrolases"/>
    <property type="match status" value="1"/>
</dbReference>
<feature type="transmembrane region" description="Helical" evidence="1">
    <location>
        <begin position="20"/>
        <end position="41"/>
    </location>
</feature>
<dbReference type="InterPro" id="IPR000801">
    <property type="entry name" value="Esterase-like"/>
</dbReference>
<proteinExistence type="predicted"/>
<dbReference type="Gene3D" id="3.40.50.1820">
    <property type="entry name" value="alpha/beta hydrolase"/>
    <property type="match status" value="1"/>
</dbReference>
<keyword evidence="3" id="KW-1185">Reference proteome</keyword>